<proteinExistence type="predicted"/>
<dbReference type="GeneID" id="70251217"/>
<reference evidence="2" key="1">
    <citation type="submission" date="2021-12" db="EMBL/GenBank/DDBJ databases">
        <title>Convergent genome expansion in fungi linked to evolution of root-endophyte symbiosis.</title>
        <authorList>
            <consortium name="DOE Joint Genome Institute"/>
            <person name="Ke Y.-H."/>
            <person name="Bonito G."/>
            <person name="Liao H.-L."/>
            <person name="Looney B."/>
            <person name="Rojas-Flechas A."/>
            <person name="Nash J."/>
            <person name="Hameed K."/>
            <person name="Schadt C."/>
            <person name="Martin F."/>
            <person name="Crous P.W."/>
            <person name="Miettinen O."/>
            <person name="Magnuson J.K."/>
            <person name="Labbe J."/>
            <person name="Jacobson D."/>
            <person name="Doktycz M.J."/>
            <person name="Veneault-Fourrey C."/>
            <person name="Kuo A."/>
            <person name="Mondo S."/>
            <person name="Calhoun S."/>
            <person name="Riley R."/>
            <person name="Ohm R."/>
            <person name="LaButti K."/>
            <person name="Andreopoulos B."/>
            <person name="Pangilinan J."/>
            <person name="Nolan M."/>
            <person name="Tritt A."/>
            <person name="Clum A."/>
            <person name="Lipzen A."/>
            <person name="Daum C."/>
            <person name="Barry K."/>
            <person name="Grigoriev I.V."/>
            <person name="Vilgalys R."/>
        </authorList>
    </citation>
    <scope>NUCLEOTIDE SEQUENCE</scope>
    <source>
        <strain evidence="2">PMI_201</strain>
    </source>
</reference>
<feature type="region of interest" description="Disordered" evidence="1">
    <location>
        <begin position="1"/>
        <end position="61"/>
    </location>
</feature>
<dbReference type="SUPFAM" id="SSF56112">
    <property type="entry name" value="Protein kinase-like (PK-like)"/>
    <property type="match status" value="1"/>
</dbReference>
<evidence type="ECO:0000313" key="2">
    <source>
        <dbReference type="EMBL" id="KAH8691850.1"/>
    </source>
</evidence>
<dbReference type="AlphaFoldDB" id="A0AAD4KN54"/>
<dbReference type="Proteomes" id="UP001201262">
    <property type="component" value="Unassembled WGS sequence"/>
</dbReference>
<evidence type="ECO:0000313" key="3">
    <source>
        <dbReference type="Proteomes" id="UP001201262"/>
    </source>
</evidence>
<gene>
    <name evidence="2" type="ORF">BGW36DRAFT_431097</name>
</gene>
<comment type="caution">
    <text evidence="2">The sequence shown here is derived from an EMBL/GenBank/DDBJ whole genome shotgun (WGS) entry which is preliminary data.</text>
</comment>
<evidence type="ECO:0000256" key="1">
    <source>
        <dbReference type="SAM" id="MobiDB-lite"/>
    </source>
</evidence>
<dbReference type="EMBL" id="JAJTJA010000011">
    <property type="protein sequence ID" value="KAH8691850.1"/>
    <property type="molecule type" value="Genomic_DNA"/>
</dbReference>
<dbReference type="RefSeq" id="XP_046067847.1">
    <property type="nucleotide sequence ID" value="XM_046220930.1"/>
</dbReference>
<dbReference type="Gene3D" id="1.10.510.10">
    <property type="entry name" value="Transferase(Phosphotransferase) domain 1"/>
    <property type="match status" value="1"/>
</dbReference>
<dbReference type="Gene3D" id="3.30.200.20">
    <property type="entry name" value="Phosphorylase Kinase, domain 1"/>
    <property type="match status" value="1"/>
</dbReference>
<sequence>MNETRRVSRVPHTLLDQQNGSKEPADETEISSTDGKYSKSKAPAKKASFNHTGSLASTKHKGVLKGKTAKLAKGIVRRSNESPWEAYTFVDEAIMDGDTVMKARKIVSGQIFGFRRFPLGEKFDVIEQQFQLLDHHNVLPAQEIFRHGAKGFIRSPVMDVSFARIVTCPQYPSSKALASMIGQTMDGLGYLVSNGIICNSLSCSRLLANRDGCVKIVAFADAEMQKDICAPTTRLVKRLAAIMILLMQKFQNRPGESGIQDSGQWPPQDEACKFLHELEHSQEFHRLTAHPFIHPKRRDGDGFKDLIEKTLDTTLEPDVRMTQDERPDVV</sequence>
<protein>
    <submittedName>
        <fullName evidence="2">Uncharacterized protein</fullName>
    </submittedName>
</protein>
<name>A0AAD4KN54_9EURO</name>
<dbReference type="InterPro" id="IPR011009">
    <property type="entry name" value="Kinase-like_dom_sf"/>
</dbReference>
<accession>A0AAD4KN54</accession>
<organism evidence="2 3">
    <name type="scientific">Talaromyces proteolyticus</name>
    <dbReference type="NCBI Taxonomy" id="1131652"/>
    <lineage>
        <taxon>Eukaryota</taxon>
        <taxon>Fungi</taxon>
        <taxon>Dikarya</taxon>
        <taxon>Ascomycota</taxon>
        <taxon>Pezizomycotina</taxon>
        <taxon>Eurotiomycetes</taxon>
        <taxon>Eurotiomycetidae</taxon>
        <taxon>Eurotiales</taxon>
        <taxon>Trichocomaceae</taxon>
        <taxon>Talaromyces</taxon>
        <taxon>Talaromyces sect. Bacilispori</taxon>
    </lineage>
</organism>
<keyword evidence="3" id="KW-1185">Reference proteome</keyword>